<reference evidence="4" key="1">
    <citation type="submission" date="2016-06" db="UniProtKB">
        <authorList>
            <consortium name="WormBaseParasite"/>
        </authorList>
    </citation>
    <scope>IDENTIFICATION</scope>
</reference>
<keyword evidence="1" id="KW-0479">Metal-binding</keyword>
<comment type="pathway">
    <text evidence="1">Protein modification; protein ubiquitination.</text>
</comment>
<dbReference type="InterPro" id="IPR039164">
    <property type="entry name" value="UBR1-like"/>
</dbReference>
<organism evidence="4">
    <name type="scientific">Onchocerca flexuosa</name>
    <dbReference type="NCBI Taxonomy" id="387005"/>
    <lineage>
        <taxon>Eukaryota</taxon>
        <taxon>Metazoa</taxon>
        <taxon>Ecdysozoa</taxon>
        <taxon>Nematoda</taxon>
        <taxon>Chromadorea</taxon>
        <taxon>Rhabditida</taxon>
        <taxon>Spirurina</taxon>
        <taxon>Spiruromorpha</taxon>
        <taxon>Filarioidea</taxon>
        <taxon>Onchocercidae</taxon>
        <taxon>Onchocerca</taxon>
    </lineage>
</organism>
<keyword evidence="1" id="KW-0833">Ubl conjugation pathway</keyword>
<evidence type="ECO:0000313" key="3">
    <source>
        <dbReference type="Proteomes" id="UP000267606"/>
    </source>
</evidence>
<dbReference type="PANTHER" id="PTHR21497:SF39">
    <property type="entry name" value="E3 UBIQUITIN-PROTEIN LIGASE UBR3"/>
    <property type="match status" value="1"/>
</dbReference>
<comment type="catalytic activity">
    <reaction evidence="1">
        <text>S-ubiquitinyl-[E2 ubiquitin-conjugating enzyme]-L-cysteine + [acceptor protein]-L-lysine = [E2 ubiquitin-conjugating enzyme]-L-cysteine + N(6)-ubiquitinyl-[acceptor protein]-L-lysine.</text>
        <dbReference type="EC" id="2.3.2.27"/>
    </reaction>
</comment>
<dbReference type="GO" id="GO:0008270">
    <property type="term" value="F:zinc ion binding"/>
    <property type="evidence" value="ECO:0007669"/>
    <property type="project" value="UniProtKB-UniRule"/>
</dbReference>
<accession>A0A183HLY4</accession>
<reference evidence="2 3" key="2">
    <citation type="submission" date="2018-11" db="EMBL/GenBank/DDBJ databases">
        <authorList>
            <consortium name="Pathogen Informatics"/>
        </authorList>
    </citation>
    <scope>NUCLEOTIDE SEQUENCE [LARGE SCALE GENOMIC DNA]</scope>
</reference>
<evidence type="ECO:0000256" key="1">
    <source>
        <dbReference type="RuleBase" id="RU366018"/>
    </source>
</evidence>
<dbReference type="STRING" id="387005.A0A183HLY4"/>
<dbReference type="GO" id="GO:0000151">
    <property type="term" value="C:ubiquitin ligase complex"/>
    <property type="evidence" value="ECO:0007669"/>
    <property type="project" value="TreeGrafter"/>
</dbReference>
<keyword evidence="1" id="KW-0863">Zinc-finger</keyword>
<dbReference type="EMBL" id="UZAJ01009654">
    <property type="protein sequence ID" value="VDO55950.1"/>
    <property type="molecule type" value="Genomic_DNA"/>
</dbReference>
<proteinExistence type="inferred from homology"/>
<sequence length="230" mass="26387">MRRNCLEAFANRFFSLYPCIAEILVDVSKYEGESVVYAVGSRIIHISVQILSSESQCLKLDNEINLKDIMISSAYGVLKTGVEKSTITQAFAYFYDNTPPSTIDDDLFKWFIYSVGDANHPLRKASYWTLVSDLQNLLTHGTIARRILRNQKTMKNYIALIAPMQGMNLNYRIIAGNHLEYESTHSYQLAFHLEWEVSALNMFNTLAALTIERDCMNTYLLQWKTILEVS</sequence>
<keyword evidence="1" id="KW-0862">Zinc</keyword>
<dbReference type="GO" id="GO:0061630">
    <property type="term" value="F:ubiquitin protein ligase activity"/>
    <property type="evidence" value="ECO:0007669"/>
    <property type="project" value="UniProtKB-UniRule"/>
</dbReference>
<comment type="function">
    <text evidence="1">Ubiquitin ligase protein which is a component of the N-end rule pathway. Recognizes and binds to proteins bearing specific N-terminal residues that are destabilizing according to the N-end rule, leading to their ubiquitination and subsequent degradation.</text>
</comment>
<protein>
    <recommendedName>
        <fullName evidence="1">E3 ubiquitin-protein ligase</fullName>
        <ecNumber evidence="1">2.3.2.27</ecNumber>
    </recommendedName>
</protein>
<dbReference type="WBParaSite" id="OFLC_0000849501-mRNA-1">
    <property type="protein sequence ID" value="OFLC_0000849501-mRNA-1"/>
    <property type="gene ID" value="OFLC_0000849501"/>
</dbReference>
<comment type="similarity">
    <text evidence="1">Belongs to the E3 ubiquitin-protein ligase UBR1-like family.</text>
</comment>
<dbReference type="EC" id="2.3.2.27" evidence="1"/>
<evidence type="ECO:0000313" key="4">
    <source>
        <dbReference type="WBParaSite" id="OFLC_0000849501-mRNA-1"/>
    </source>
</evidence>
<name>A0A183HLY4_9BILA</name>
<dbReference type="GO" id="GO:0005737">
    <property type="term" value="C:cytoplasm"/>
    <property type="evidence" value="ECO:0007669"/>
    <property type="project" value="TreeGrafter"/>
</dbReference>
<dbReference type="GO" id="GO:0071596">
    <property type="term" value="P:ubiquitin-dependent protein catabolic process via the N-end rule pathway"/>
    <property type="evidence" value="ECO:0007669"/>
    <property type="project" value="UniProtKB-UniRule"/>
</dbReference>
<evidence type="ECO:0000313" key="2">
    <source>
        <dbReference type="EMBL" id="VDO55950.1"/>
    </source>
</evidence>
<dbReference type="PANTHER" id="PTHR21497">
    <property type="entry name" value="UBIQUITIN LIGASE E3 ALPHA-RELATED"/>
    <property type="match status" value="1"/>
</dbReference>
<dbReference type="GO" id="GO:0016567">
    <property type="term" value="P:protein ubiquitination"/>
    <property type="evidence" value="ECO:0007669"/>
    <property type="project" value="UniProtKB-UniRule"/>
</dbReference>
<dbReference type="AlphaFoldDB" id="A0A183HLY4"/>
<keyword evidence="3" id="KW-1185">Reference proteome</keyword>
<gene>
    <name evidence="2" type="ORF">OFLC_LOCUS8496</name>
</gene>
<dbReference type="Proteomes" id="UP000267606">
    <property type="component" value="Unassembled WGS sequence"/>
</dbReference>
<keyword evidence="1" id="KW-0808">Transferase</keyword>
<dbReference type="UniPathway" id="UPA00143"/>